<evidence type="ECO:0000256" key="3">
    <source>
        <dbReference type="ARBA" id="ARBA00022729"/>
    </source>
</evidence>
<dbReference type="GO" id="GO:0005764">
    <property type="term" value="C:lysosome"/>
    <property type="evidence" value="ECO:0007669"/>
    <property type="project" value="InterPro"/>
</dbReference>
<dbReference type="PRINTS" id="PR01797">
    <property type="entry name" value="SAPOSIN"/>
</dbReference>
<dbReference type="InterPro" id="IPR003119">
    <property type="entry name" value="SAP_A"/>
</dbReference>
<keyword evidence="5" id="KW-0325">Glycoprotein</keyword>
<reference evidence="9" key="1">
    <citation type="submission" date="2025-08" db="UniProtKB">
        <authorList>
            <consortium name="RefSeq"/>
        </authorList>
    </citation>
    <scope>IDENTIFICATION</scope>
</reference>
<feature type="signal peptide" evidence="6">
    <location>
        <begin position="1"/>
        <end position="20"/>
    </location>
</feature>
<dbReference type="OrthoDB" id="6754465at2759"/>
<dbReference type="InterPro" id="IPR008373">
    <property type="entry name" value="Saposin"/>
</dbReference>
<dbReference type="GO" id="GO:0005576">
    <property type="term" value="C:extracellular region"/>
    <property type="evidence" value="ECO:0007669"/>
    <property type="project" value="UniProtKB-SubCell"/>
</dbReference>
<evidence type="ECO:0000256" key="2">
    <source>
        <dbReference type="ARBA" id="ARBA00022525"/>
    </source>
</evidence>
<keyword evidence="4" id="KW-1015">Disulfide bond</keyword>
<dbReference type="GeneID" id="106749401"/>
<dbReference type="SMART" id="SM00162">
    <property type="entry name" value="SAPA"/>
    <property type="match status" value="1"/>
</dbReference>
<evidence type="ECO:0000256" key="6">
    <source>
        <dbReference type="SAM" id="SignalP"/>
    </source>
</evidence>
<evidence type="ECO:0000259" key="7">
    <source>
        <dbReference type="PROSITE" id="PS51110"/>
    </source>
</evidence>
<dbReference type="GO" id="GO:0016020">
    <property type="term" value="C:membrane"/>
    <property type="evidence" value="ECO:0007669"/>
    <property type="project" value="GOC"/>
</dbReference>
<evidence type="ECO:0000313" key="8">
    <source>
        <dbReference type="Proteomes" id="UP000515204"/>
    </source>
</evidence>
<dbReference type="Pfam" id="PF02199">
    <property type="entry name" value="SapA"/>
    <property type="match status" value="1"/>
</dbReference>
<keyword evidence="3 6" id="KW-0732">Signal</keyword>
<dbReference type="GO" id="GO:0006665">
    <property type="term" value="P:sphingolipid metabolic process"/>
    <property type="evidence" value="ECO:0007669"/>
    <property type="project" value="InterPro"/>
</dbReference>
<protein>
    <submittedName>
        <fullName evidence="9">Prosaposin-like</fullName>
    </submittedName>
</protein>
<dbReference type="Proteomes" id="UP000515204">
    <property type="component" value="Unplaced"/>
</dbReference>
<keyword evidence="2" id="KW-0964">Secreted</keyword>
<comment type="subcellular location">
    <subcellularLocation>
        <location evidence="1">Secreted</location>
    </subcellularLocation>
</comment>
<feature type="chain" id="PRO_5028204975" evidence="6">
    <location>
        <begin position="21"/>
        <end position="66"/>
    </location>
</feature>
<evidence type="ECO:0000256" key="5">
    <source>
        <dbReference type="ARBA" id="ARBA00023180"/>
    </source>
</evidence>
<name>A0A6P3Y0G6_DINQU</name>
<evidence type="ECO:0000256" key="4">
    <source>
        <dbReference type="ARBA" id="ARBA00023157"/>
    </source>
</evidence>
<organism evidence="8 9">
    <name type="scientific">Dinoponera quadriceps</name>
    <name type="common">South American ant</name>
    <dbReference type="NCBI Taxonomy" id="609295"/>
    <lineage>
        <taxon>Eukaryota</taxon>
        <taxon>Metazoa</taxon>
        <taxon>Ecdysozoa</taxon>
        <taxon>Arthropoda</taxon>
        <taxon>Hexapoda</taxon>
        <taxon>Insecta</taxon>
        <taxon>Pterygota</taxon>
        <taxon>Neoptera</taxon>
        <taxon>Endopterygota</taxon>
        <taxon>Hymenoptera</taxon>
        <taxon>Apocrita</taxon>
        <taxon>Aculeata</taxon>
        <taxon>Formicoidea</taxon>
        <taxon>Formicidae</taxon>
        <taxon>Ponerinae</taxon>
        <taxon>Ponerini</taxon>
        <taxon>Dinoponera</taxon>
    </lineage>
</organism>
<evidence type="ECO:0000256" key="1">
    <source>
        <dbReference type="ARBA" id="ARBA00004613"/>
    </source>
</evidence>
<keyword evidence="8" id="KW-1185">Reference proteome</keyword>
<dbReference type="AlphaFoldDB" id="A0A6P3Y0G6"/>
<gene>
    <name evidence="9" type="primary">LOC106749401</name>
</gene>
<proteinExistence type="predicted"/>
<dbReference type="PROSITE" id="PS51110">
    <property type="entry name" value="SAP_A"/>
    <property type="match status" value="1"/>
</dbReference>
<dbReference type="RefSeq" id="XP_014484290.1">
    <property type="nucleotide sequence ID" value="XM_014628804.1"/>
</dbReference>
<feature type="domain" description="Saposin A-type" evidence="7">
    <location>
        <begin position="30"/>
        <end position="66"/>
    </location>
</feature>
<accession>A0A6P3Y0G6</accession>
<evidence type="ECO:0000313" key="9">
    <source>
        <dbReference type="RefSeq" id="XP_014484290.1"/>
    </source>
</evidence>
<dbReference type="KEGG" id="dqu:106749401"/>
<sequence>MKKLLFAFVALLAVTTIVTAMPEGNPRSPPVVGADKCTWGPSYWCQNLQTAQECQAVKHCTEKHWT</sequence>